<gene>
    <name evidence="8" type="ORF">A2Z78_01225</name>
</gene>
<dbReference type="PANTHER" id="PTHR46383">
    <property type="entry name" value="ASPARTATE AMINOTRANSFERASE"/>
    <property type="match status" value="1"/>
</dbReference>
<feature type="domain" description="Aminotransferase class I/classII large" evidence="7">
    <location>
        <begin position="9"/>
        <end position="338"/>
    </location>
</feature>
<evidence type="ECO:0000256" key="5">
    <source>
        <dbReference type="ARBA" id="ARBA00022898"/>
    </source>
</evidence>
<comment type="similarity">
    <text evidence="2 6">Belongs to the class-I pyridoxal-phosphate-dependent aminotransferase family.</text>
</comment>
<accession>A0A1G2DW09</accession>
<dbReference type="InterPro" id="IPR004838">
    <property type="entry name" value="NHTrfase_class1_PyrdxlP-BS"/>
</dbReference>
<protein>
    <recommendedName>
        <fullName evidence="6">Aminotransferase</fullName>
        <ecNumber evidence="6">2.6.1.-</ecNumber>
    </recommendedName>
</protein>
<dbReference type="EC" id="2.6.1.-" evidence="6"/>
<evidence type="ECO:0000259" key="7">
    <source>
        <dbReference type="Pfam" id="PF00155"/>
    </source>
</evidence>
<dbReference type="SUPFAM" id="SSF53383">
    <property type="entry name" value="PLP-dependent transferases"/>
    <property type="match status" value="1"/>
</dbReference>
<reference evidence="8 9" key="1">
    <citation type="journal article" date="2016" name="Nat. Commun.">
        <title>Thousands of microbial genomes shed light on interconnected biogeochemical processes in an aquifer system.</title>
        <authorList>
            <person name="Anantharaman K."/>
            <person name="Brown C.T."/>
            <person name="Hug L.A."/>
            <person name="Sharon I."/>
            <person name="Castelle C.J."/>
            <person name="Probst A.J."/>
            <person name="Thomas B.C."/>
            <person name="Singh A."/>
            <person name="Wilkins M.J."/>
            <person name="Karaoz U."/>
            <person name="Brodie E.L."/>
            <person name="Williams K.H."/>
            <person name="Hubbard S.S."/>
            <person name="Banfield J.F."/>
        </authorList>
    </citation>
    <scope>NUCLEOTIDE SEQUENCE [LARGE SCALE GENOMIC DNA]</scope>
</reference>
<dbReference type="Pfam" id="PF00155">
    <property type="entry name" value="Aminotran_1_2"/>
    <property type="match status" value="1"/>
</dbReference>
<evidence type="ECO:0000256" key="4">
    <source>
        <dbReference type="ARBA" id="ARBA00022679"/>
    </source>
</evidence>
<dbReference type="AlphaFoldDB" id="A0A1G2DW09"/>
<evidence type="ECO:0000313" key="8">
    <source>
        <dbReference type="EMBL" id="OGZ17572.1"/>
    </source>
</evidence>
<keyword evidence="5" id="KW-0663">Pyridoxal phosphate</keyword>
<evidence type="ECO:0000256" key="6">
    <source>
        <dbReference type="RuleBase" id="RU000481"/>
    </source>
</evidence>
<comment type="cofactor">
    <cofactor evidence="1 6">
        <name>pyridoxal 5'-phosphate</name>
        <dbReference type="ChEBI" id="CHEBI:597326"/>
    </cofactor>
</comment>
<dbReference type="EMBL" id="MHLV01000020">
    <property type="protein sequence ID" value="OGZ17572.1"/>
    <property type="molecule type" value="Genomic_DNA"/>
</dbReference>
<dbReference type="STRING" id="1801660.A2Z78_01225"/>
<dbReference type="GO" id="GO:0006520">
    <property type="term" value="P:amino acid metabolic process"/>
    <property type="evidence" value="ECO:0007669"/>
    <property type="project" value="InterPro"/>
</dbReference>
<name>A0A1G2DW09_9BACT</name>
<dbReference type="InterPro" id="IPR015424">
    <property type="entry name" value="PyrdxlP-dep_Trfase"/>
</dbReference>
<dbReference type="GO" id="GO:0008483">
    <property type="term" value="F:transaminase activity"/>
    <property type="evidence" value="ECO:0007669"/>
    <property type="project" value="UniProtKB-KW"/>
</dbReference>
<dbReference type="PROSITE" id="PS00105">
    <property type="entry name" value="AA_TRANSFER_CLASS_1"/>
    <property type="match status" value="1"/>
</dbReference>
<proteinExistence type="inferred from homology"/>
<dbReference type="GO" id="GO:0030170">
    <property type="term" value="F:pyridoxal phosphate binding"/>
    <property type="evidence" value="ECO:0007669"/>
    <property type="project" value="InterPro"/>
</dbReference>
<evidence type="ECO:0000313" key="9">
    <source>
        <dbReference type="Proteomes" id="UP000176752"/>
    </source>
</evidence>
<keyword evidence="3 6" id="KW-0032">Aminotransferase</keyword>
<evidence type="ECO:0000256" key="3">
    <source>
        <dbReference type="ARBA" id="ARBA00022576"/>
    </source>
</evidence>
<dbReference type="InterPro" id="IPR004839">
    <property type="entry name" value="Aminotransferase_I/II_large"/>
</dbReference>
<dbReference type="Gene3D" id="3.90.1150.10">
    <property type="entry name" value="Aspartate Aminotransferase, domain 1"/>
    <property type="match status" value="1"/>
</dbReference>
<dbReference type="InterPro" id="IPR050596">
    <property type="entry name" value="AspAT/PAT-like"/>
</dbReference>
<organism evidence="8 9">
    <name type="scientific">Candidatus Nealsonbacteria bacterium RBG_13_36_15</name>
    <dbReference type="NCBI Taxonomy" id="1801660"/>
    <lineage>
        <taxon>Bacteria</taxon>
        <taxon>Candidatus Nealsoniibacteriota</taxon>
    </lineage>
</organism>
<keyword evidence="4 6" id="KW-0808">Transferase</keyword>
<dbReference type="Gene3D" id="3.40.640.10">
    <property type="entry name" value="Type I PLP-dependent aspartate aminotransferase-like (Major domain)"/>
    <property type="match status" value="1"/>
</dbReference>
<dbReference type="Proteomes" id="UP000176752">
    <property type="component" value="Unassembled WGS sequence"/>
</dbReference>
<evidence type="ECO:0000256" key="1">
    <source>
        <dbReference type="ARBA" id="ARBA00001933"/>
    </source>
</evidence>
<comment type="caution">
    <text evidence="8">The sequence shown here is derived from an EMBL/GenBank/DDBJ whole genome shotgun (WGS) entry which is preliminary data.</text>
</comment>
<dbReference type="PANTHER" id="PTHR46383:SF1">
    <property type="entry name" value="ASPARTATE AMINOTRANSFERASE"/>
    <property type="match status" value="1"/>
</dbReference>
<dbReference type="InterPro" id="IPR015422">
    <property type="entry name" value="PyrdxlP-dep_Trfase_small"/>
</dbReference>
<dbReference type="InterPro" id="IPR015421">
    <property type="entry name" value="PyrdxlP-dep_Trfase_major"/>
</dbReference>
<dbReference type="CDD" id="cd00609">
    <property type="entry name" value="AAT_like"/>
    <property type="match status" value="1"/>
</dbReference>
<sequence>MFIGVSGKNIISFGSGQPDLSPPNRVFRAMFRYRNFKYGLIQGNLNLRKALAKQYPKSTADNFVITNGASEAIDLTLRALSKVNNKKKNRVLLPRPYYYSYPYLIKFAGMEPVYTNLVEGRIDFDDFKKKVKNCKAVIINSPSNPTGRVESMETLKKIEKITNDLGIYVLSDEVYKDLIYIRENYLIKGPRVITVNSFSKTYNMCGLRIGYLWSLDENLVNRVIETKTHTSMNTNILGQEMAYEATKTPEKFIKKQVKIWRERRDFIYKGLSDMGLDLWKPEGAFYVLPKIKNPRAFVWNMFKKYKVITYLGEWFGANDRVRFSYALDINKIKEGLKRVKKYLKIKGEI</sequence>
<evidence type="ECO:0000256" key="2">
    <source>
        <dbReference type="ARBA" id="ARBA00007441"/>
    </source>
</evidence>